<comment type="subcellular location">
    <subcellularLocation>
        <location evidence="1">Cell membrane</location>
        <topology evidence="1">Multi-pass membrane protein</topology>
    </subcellularLocation>
</comment>
<dbReference type="GO" id="GO:0005886">
    <property type="term" value="C:plasma membrane"/>
    <property type="evidence" value="ECO:0007669"/>
    <property type="project" value="UniProtKB-SubCell"/>
</dbReference>
<feature type="binding site" evidence="7">
    <location>
        <position position="65"/>
    </location>
    <ligand>
        <name>Zn(2+)</name>
        <dbReference type="ChEBI" id="CHEBI:29105"/>
    </ligand>
</feature>
<feature type="transmembrane region" description="Helical" evidence="8">
    <location>
        <begin position="82"/>
        <end position="100"/>
    </location>
</feature>
<keyword evidence="10" id="KW-1185">Reference proteome</keyword>
<feature type="transmembrane region" description="Helical" evidence="8">
    <location>
        <begin position="188"/>
        <end position="209"/>
    </location>
</feature>
<keyword evidence="7" id="KW-0862">Zinc</keyword>
<dbReference type="InterPro" id="IPR004254">
    <property type="entry name" value="AdipoR/HlyIII-related"/>
</dbReference>
<evidence type="ECO:0000256" key="5">
    <source>
        <dbReference type="ARBA" id="ARBA00022989"/>
    </source>
</evidence>
<gene>
    <name evidence="9" type="ORF">LB941_03000</name>
</gene>
<feature type="transmembrane region" description="Helical" evidence="8">
    <location>
        <begin position="45"/>
        <end position="70"/>
    </location>
</feature>
<dbReference type="PANTHER" id="PTHR20855">
    <property type="entry name" value="ADIPOR/PROGESTIN RECEPTOR-RELATED"/>
    <property type="match status" value="1"/>
</dbReference>
<keyword evidence="5 8" id="KW-1133">Transmembrane helix</keyword>
<accession>A0A9X2JKU0</accession>
<sequence>MDKHSQIINELWSAVTHGIGVILSVWGLVELILKGLHTGNDTAIFSYLVYGISLLVLYCCSMLFHSLYFTKARRIFQVFDHCGIFILIAGTYTPYCLLAIKGTLGTGLLISIWILAFFGMLYHILARKRIQLIETITFVVMGWLCLVGVKELATALGSFGLILLVIGGVIFTLGALVYSIRGVKYAHVYWHIFVMLGSLSMFFSIYYFIH</sequence>
<feature type="transmembrane region" description="Helical" evidence="8">
    <location>
        <begin position="132"/>
        <end position="149"/>
    </location>
</feature>
<dbReference type="GO" id="GO:0046872">
    <property type="term" value="F:metal ion binding"/>
    <property type="evidence" value="ECO:0007669"/>
    <property type="project" value="UniProtKB-KW"/>
</dbReference>
<dbReference type="EMBL" id="JAIULA010000004">
    <property type="protein sequence ID" value="MCP0886304.1"/>
    <property type="molecule type" value="Genomic_DNA"/>
</dbReference>
<feature type="transmembrane region" description="Helical" evidence="8">
    <location>
        <begin position="155"/>
        <end position="176"/>
    </location>
</feature>
<dbReference type="AlphaFoldDB" id="A0A9X2JKU0"/>
<evidence type="ECO:0000256" key="1">
    <source>
        <dbReference type="ARBA" id="ARBA00004651"/>
    </source>
</evidence>
<evidence type="ECO:0000256" key="2">
    <source>
        <dbReference type="ARBA" id="ARBA00008488"/>
    </source>
</evidence>
<evidence type="ECO:0000256" key="4">
    <source>
        <dbReference type="ARBA" id="ARBA00022692"/>
    </source>
</evidence>
<dbReference type="Pfam" id="PF03006">
    <property type="entry name" value="HlyIII"/>
    <property type="match status" value="1"/>
</dbReference>
<reference evidence="9 10" key="1">
    <citation type="journal article" date="2023" name="Int. J. Syst. Evol. Microbiol.">
        <title>Ligilactobacillus ubinensis sp. nov., a novel species isolated from the wild ferment of a durian fruit (Durio zibethinus).</title>
        <authorList>
            <person name="Heng Y.C."/>
            <person name="Menon N."/>
            <person name="Chen B."/>
            <person name="Loo B.Z.L."/>
            <person name="Wong G.W.J."/>
            <person name="Lim A.C.H."/>
            <person name="Silvaraju S."/>
            <person name="Kittelmann S."/>
        </authorList>
    </citation>
    <scope>NUCLEOTIDE SEQUENCE [LARGE SCALE GENOMIC DNA]</scope>
    <source>
        <strain evidence="9 10">WILCCON 0076</strain>
    </source>
</reference>
<evidence type="ECO:0000313" key="10">
    <source>
        <dbReference type="Proteomes" id="UP001139006"/>
    </source>
</evidence>
<dbReference type="NCBIfam" id="TIGR01065">
    <property type="entry name" value="hlyIII"/>
    <property type="match status" value="1"/>
</dbReference>
<comment type="similarity">
    <text evidence="2">Belongs to the UPF0073 (Hly-III) family.</text>
</comment>
<name>A0A9X2JKU0_9LACO</name>
<feature type="binding site" evidence="7">
    <location>
        <position position="187"/>
    </location>
    <ligand>
        <name>Zn(2+)</name>
        <dbReference type="ChEBI" id="CHEBI:29105"/>
    </ligand>
</feature>
<keyword evidence="4 8" id="KW-0812">Transmembrane</keyword>
<dbReference type="GO" id="GO:0140911">
    <property type="term" value="F:pore-forming activity"/>
    <property type="evidence" value="ECO:0007669"/>
    <property type="project" value="InterPro"/>
</dbReference>
<dbReference type="PANTHER" id="PTHR20855:SF3">
    <property type="entry name" value="LD03007P"/>
    <property type="match status" value="1"/>
</dbReference>
<feature type="transmembrane region" description="Helical" evidence="8">
    <location>
        <begin position="12"/>
        <end position="33"/>
    </location>
</feature>
<dbReference type="RefSeq" id="WP_253359504.1">
    <property type="nucleotide sequence ID" value="NZ_JAIULA010000004.1"/>
</dbReference>
<feature type="binding site" evidence="7">
    <location>
        <position position="191"/>
    </location>
    <ligand>
        <name>Zn(2+)</name>
        <dbReference type="ChEBI" id="CHEBI:29105"/>
    </ligand>
</feature>
<comment type="caution">
    <text evidence="9">The sequence shown here is derived from an EMBL/GenBank/DDBJ whole genome shotgun (WGS) entry which is preliminary data.</text>
</comment>
<evidence type="ECO:0000256" key="3">
    <source>
        <dbReference type="ARBA" id="ARBA00022475"/>
    </source>
</evidence>
<evidence type="ECO:0000256" key="8">
    <source>
        <dbReference type="SAM" id="Phobius"/>
    </source>
</evidence>
<keyword evidence="3" id="KW-1003">Cell membrane</keyword>
<feature type="transmembrane region" description="Helical" evidence="8">
    <location>
        <begin position="106"/>
        <end position="125"/>
    </location>
</feature>
<keyword evidence="7" id="KW-0479">Metal-binding</keyword>
<evidence type="ECO:0000313" key="9">
    <source>
        <dbReference type="EMBL" id="MCP0886304.1"/>
    </source>
</evidence>
<protein>
    <submittedName>
        <fullName evidence="9">Hemolysin III family protein</fullName>
    </submittedName>
</protein>
<dbReference type="InterPro" id="IPR005744">
    <property type="entry name" value="Hy-lIII"/>
</dbReference>
<organism evidence="9 10">
    <name type="scientific">Ligilactobacillus ubinensis</name>
    <dbReference type="NCBI Taxonomy" id="2876789"/>
    <lineage>
        <taxon>Bacteria</taxon>
        <taxon>Bacillati</taxon>
        <taxon>Bacillota</taxon>
        <taxon>Bacilli</taxon>
        <taxon>Lactobacillales</taxon>
        <taxon>Lactobacillaceae</taxon>
        <taxon>Ligilactobacillus</taxon>
    </lineage>
</organism>
<evidence type="ECO:0000256" key="6">
    <source>
        <dbReference type="ARBA" id="ARBA00023136"/>
    </source>
</evidence>
<dbReference type="Proteomes" id="UP001139006">
    <property type="component" value="Unassembled WGS sequence"/>
</dbReference>
<evidence type="ECO:0000256" key="7">
    <source>
        <dbReference type="PIRSR" id="PIRSR604254-1"/>
    </source>
</evidence>
<proteinExistence type="inferred from homology"/>
<keyword evidence="6 8" id="KW-0472">Membrane</keyword>